<evidence type="ECO:0008006" key="5">
    <source>
        <dbReference type="Google" id="ProtNLM"/>
    </source>
</evidence>
<evidence type="ECO:0000313" key="3">
    <source>
        <dbReference type="EMBL" id="PKK92100.1"/>
    </source>
</evidence>
<reference evidence="3 4" key="1">
    <citation type="journal article" date="2017" name="ISME J.">
        <title>Potential for microbial H2 and metal transformations associated with novel bacteria and archaea in deep terrestrial subsurface sediments.</title>
        <authorList>
            <person name="Hernsdorf A.W."/>
            <person name="Amano Y."/>
            <person name="Miyakawa K."/>
            <person name="Ise K."/>
            <person name="Suzuki Y."/>
            <person name="Anantharaman K."/>
            <person name="Probst A."/>
            <person name="Burstein D."/>
            <person name="Thomas B.C."/>
            <person name="Banfield J.F."/>
        </authorList>
    </citation>
    <scope>NUCLEOTIDE SEQUENCE [LARGE SCALE GENOMIC DNA]</scope>
    <source>
        <strain evidence="3">HGW-Wallbacteria-1</strain>
    </source>
</reference>
<gene>
    <name evidence="3" type="ORF">CVV64_01390</name>
</gene>
<dbReference type="AlphaFoldDB" id="A0A2N1PUT1"/>
<keyword evidence="2" id="KW-1133">Transmembrane helix</keyword>
<evidence type="ECO:0000256" key="1">
    <source>
        <dbReference type="SAM" id="MobiDB-lite"/>
    </source>
</evidence>
<evidence type="ECO:0000256" key="2">
    <source>
        <dbReference type="SAM" id="Phobius"/>
    </source>
</evidence>
<feature type="region of interest" description="Disordered" evidence="1">
    <location>
        <begin position="78"/>
        <end position="97"/>
    </location>
</feature>
<accession>A0A2N1PUT1</accession>
<keyword evidence="2" id="KW-0812">Transmembrane</keyword>
<proteinExistence type="predicted"/>
<name>A0A2N1PUT1_9BACT</name>
<feature type="transmembrane region" description="Helical" evidence="2">
    <location>
        <begin position="20"/>
        <end position="38"/>
    </location>
</feature>
<protein>
    <recommendedName>
        <fullName evidence="5">FlgD Ig-like domain-containing protein</fullName>
    </recommendedName>
</protein>
<feature type="compositionally biased region" description="Polar residues" evidence="1">
    <location>
        <begin position="83"/>
        <end position="97"/>
    </location>
</feature>
<organism evidence="3 4">
    <name type="scientific">Candidatus Wallbacteria bacterium HGW-Wallbacteria-1</name>
    <dbReference type="NCBI Taxonomy" id="2013854"/>
    <lineage>
        <taxon>Bacteria</taxon>
        <taxon>Candidatus Walliibacteriota</taxon>
    </lineage>
</organism>
<dbReference type="Proteomes" id="UP000233256">
    <property type="component" value="Unassembled WGS sequence"/>
</dbReference>
<keyword evidence="2" id="KW-0472">Membrane</keyword>
<sequence length="921" mass="100866">MKVRQIHISEKTETPARTDISIMILTILLIAGIVMTPVNQASAADAQTRGLCGTCRLSLVNTGKYMYKSTARQEYSAERHASFTAQHSRSASDENTGSSAATLREYIQLGTLKDFQVLKFDRKPFETIRAEAVKIGSHCVVFKDQSVDVGDTQATMVAYQFDDVIYPKTRNLLGQEPNTGMDGDSRVYILLTDLKDPEGSEWHTRGYYNPADLHAKSLDNPTTNEMEVLYLDVNPQVPGSSEFFQSLAHQFAHMVLYNMDTAGGGTGVREHLWVDEGLALLAQYICDYGHPHEYIEAYLANTNTPLTLQDIRSWASEDPRANYGASYLFTLYCYEHFGDEFIRRWARTAEDGTKGFDVAMKATARSDTFETVFADWTVANLLDDVSVKDVASYGNFGYRHLDLEASVPAANRYSRFPLFPRTLDISRHGVFYISFSDAEASYLNLLFDAVDMPNEFLIRTISTLSDGSTVVDVLPVIQNPTKLSEKKYTMNIPHFGTDTTSVTLILSQIMEEGYGQGEISASIAGPRFSVFFNPVLPGYVTVSVMSLVTPHAYAWQHGMATDLSILLKKAGGEIYTGSYLVDRTYPGTATFWAQGMGPDRTTGTIKWKVDIVNVAAGDKANVFFPGVNLKTSAASQPTTILAMESGCSVPDGMLTTGKGIDFTDLQSGQGAGPYDLEIELDRNMAIDPRASIYRVSGKSIIPIPCMKRVTEDRGIISAKPEQAGSYMVLLDNSPPEIESATLLQSKDGYGFELNATVADIGTGPDREATLVTSTGQVSEMSWEPLAQGAWLLRARLEKASELTIIPVDGAGNSGSSAKVTATAAAGGITVRAYPCPASTTAELELMSGTALTEVKVEIFDFAGHRINSLLLSNWAGSWKSTWNLQNQDGEAVSNGTYILRFRSLDPTGHENRQTSKLSVLR</sequence>
<dbReference type="Gene3D" id="2.60.40.4070">
    <property type="match status" value="1"/>
</dbReference>
<evidence type="ECO:0000313" key="4">
    <source>
        <dbReference type="Proteomes" id="UP000233256"/>
    </source>
</evidence>
<comment type="caution">
    <text evidence="3">The sequence shown here is derived from an EMBL/GenBank/DDBJ whole genome shotgun (WGS) entry which is preliminary data.</text>
</comment>
<dbReference type="EMBL" id="PGXC01000001">
    <property type="protein sequence ID" value="PKK92100.1"/>
    <property type="molecule type" value="Genomic_DNA"/>
</dbReference>